<dbReference type="EMBL" id="UYRR01036627">
    <property type="protein sequence ID" value="VDK67568.1"/>
    <property type="molecule type" value="Genomic_DNA"/>
</dbReference>
<dbReference type="WBParaSite" id="ASIM_0001971501-mRNA-1">
    <property type="protein sequence ID" value="ASIM_0001971501-mRNA-1"/>
    <property type="gene ID" value="ASIM_0001971501"/>
</dbReference>
<dbReference type="SMART" id="SM00289">
    <property type="entry name" value="WR1"/>
    <property type="match status" value="2"/>
</dbReference>
<evidence type="ECO:0000313" key="4">
    <source>
        <dbReference type="WBParaSite" id="ASIM_0001971501-mRNA-1"/>
    </source>
</evidence>
<protein>
    <submittedName>
        <fullName evidence="4">EB domain-containing protein</fullName>
    </submittedName>
</protein>
<accession>A0A0M3KFF5</accession>
<dbReference type="Proteomes" id="UP000267096">
    <property type="component" value="Unassembled WGS sequence"/>
</dbReference>
<reference evidence="2 3" key="2">
    <citation type="submission" date="2018-11" db="EMBL/GenBank/DDBJ databases">
        <authorList>
            <consortium name="Pathogen Informatics"/>
        </authorList>
    </citation>
    <scope>NUCLEOTIDE SEQUENCE [LARGE SCALE GENOMIC DNA]</scope>
</reference>
<dbReference type="AlphaFoldDB" id="A0A0M3KFF5"/>
<feature type="domain" description="EB" evidence="1">
    <location>
        <begin position="48"/>
        <end position="91"/>
    </location>
</feature>
<dbReference type="PANTHER" id="PTHR37157:SF2">
    <property type="entry name" value="EB DOMAIN-CONTAINING PROTEIN-RELATED"/>
    <property type="match status" value="1"/>
</dbReference>
<sequence length="191" mass="20329">GTGNVCSTDYQCLGGQKCHSEVCECEGNEVILGGRCVKNDGFCLQGEQNRCYNLSKPGQNCQLDAQCIGGSDCMNAECKCPPKTTLINDVCKPTTTTTSICQFGQIFANGSCLNLVAPGDACVENAQCVDGASCTNAFCMCPEGLNHIDGYCRKLTFTDRCNEAESVSTVALTFVCSNTPFDDLTGRCYPP</sequence>
<keyword evidence="3" id="KW-1185">Reference proteome</keyword>
<dbReference type="InterPro" id="IPR006150">
    <property type="entry name" value="Cys_repeat_1"/>
</dbReference>
<evidence type="ECO:0000313" key="2">
    <source>
        <dbReference type="EMBL" id="VDK67568.1"/>
    </source>
</evidence>
<dbReference type="OrthoDB" id="5874482at2759"/>
<name>A0A0M3KFF5_ANISI</name>
<dbReference type="Pfam" id="PF01683">
    <property type="entry name" value="EB"/>
    <property type="match status" value="2"/>
</dbReference>
<evidence type="ECO:0000259" key="1">
    <source>
        <dbReference type="Pfam" id="PF01683"/>
    </source>
</evidence>
<dbReference type="PANTHER" id="PTHR37157">
    <property type="entry name" value="PRION-LIKE-(Q/N-RICH) DOMAIN-BEARING PROTEIN 25"/>
    <property type="match status" value="1"/>
</dbReference>
<dbReference type="InterPro" id="IPR006149">
    <property type="entry name" value="EB_dom"/>
</dbReference>
<organism evidence="4">
    <name type="scientific">Anisakis simplex</name>
    <name type="common">Herring worm</name>
    <dbReference type="NCBI Taxonomy" id="6269"/>
    <lineage>
        <taxon>Eukaryota</taxon>
        <taxon>Metazoa</taxon>
        <taxon>Ecdysozoa</taxon>
        <taxon>Nematoda</taxon>
        <taxon>Chromadorea</taxon>
        <taxon>Rhabditida</taxon>
        <taxon>Spirurina</taxon>
        <taxon>Ascaridomorpha</taxon>
        <taxon>Ascaridoidea</taxon>
        <taxon>Anisakidae</taxon>
        <taxon>Anisakis</taxon>
        <taxon>Anisakis simplex complex</taxon>
    </lineage>
</organism>
<gene>
    <name evidence="2" type="ORF">ASIM_LOCUS19103</name>
</gene>
<proteinExistence type="predicted"/>
<reference evidence="4" key="1">
    <citation type="submission" date="2017-02" db="UniProtKB">
        <authorList>
            <consortium name="WormBaseParasite"/>
        </authorList>
    </citation>
    <scope>IDENTIFICATION</scope>
</reference>
<feature type="domain" description="EB" evidence="1">
    <location>
        <begin position="101"/>
        <end position="152"/>
    </location>
</feature>
<evidence type="ECO:0000313" key="3">
    <source>
        <dbReference type="Proteomes" id="UP000267096"/>
    </source>
</evidence>